<feature type="compositionally biased region" description="Low complexity" evidence="1">
    <location>
        <begin position="253"/>
        <end position="276"/>
    </location>
</feature>
<evidence type="ECO:0000313" key="3">
    <source>
        <dbReference type="EMBL" id="KIR42132.1"/>
    </source>
</evidence>
<dbReference type="InterPro" id="IPR039249">
    <property type="entry name" value="GPATCH11"/>
</dbReference>
<protein>
    <recommendedName>
        <fullName evidence="2">G-patch domain-containing protein</fullName>
    </recommendedName>
</protein>
<feature type="compositionally biased region" description="Polar residues" evidence="1">
    <location>
        <begin position="36"/>
        <end position="45"/>
    </location>
</feature>
<keyword evidence="4" id="KW-1185">Reference proteome</keyword>
<feature type="compositionally biased region" description="Basic and acidic residues" evidence="1">
    <location>
        <begin position="150"/>
        <end position="169"/>
    </location>
</feature>
<name>A0A0D0T861_9TREE</name>
<feature type="region of interest" description="Disordered" evidence="1">
    <location>
        <begin position="248"/>
        <end position="280"/>
    </location>
</feature>
<dbReference type="InterPro" id="IPR000467">
    <property type="entry name" value="G_patch_dom"/>
</dbReference>
<feature type="region of interest" description="Disordered" evidence="1">
    <location>
        <begin position="1"/>
        <end position="216"/>
    </location>
</feature>
<dbReference type="Proteomes" id="UP000053392">
    <property type="component" value="Unassembled WGS sequence"/>
</dbReference>
<dbReference type="PANTHER" id="PTHR21032">
    <property type="entry name" value="G PATCH DOMAIN-CONTAINING PROTEIN 11"/>
    <property type="match status" value="1"/>
</dbReference>
<dbReference type="GO" id="GO:0000776">
    <property type="term" value="C:kinetochore"/>
    <property type="evidence" value="ECO:0007669"/>
    <property type="project" value="TreeGrafter"/>
</dbReference>
<feature type="region of interest" description="Disordered" evidence="1">
    <location>
        <begin position="303"/>
        <end position="323"/>
    </location>
</feature>
<dbReference type="OrthoDB" id="786951at2759"/>
<dbReference type="PANTHER" id="PTHR21032:SF0">
    <property type="entry name" value="G PATCH DOMAIN-CONTAINING PROTEIN 11"/>
    <property type="match status" value="1"/>
</dbReference>
<evidence type="ECO:0000256" key="1">
    <source>
        <dbReference type="SAM" id="MobiDB-lite"/>
    </source>
</evidence>
<dbReference type="GO" id="GO:0003676">
    <property type="term" value="F:nucleic acid binding"/>
    <property type="evidence" value="ECO:0007669"/>
    <property type="project" value="InterPro"/>
</dbReference>
<feature type="domain" description="G-patch" evidence="2">
    <location>
        <begin position="87"/>
        <end position="109"/>
    </location>
</feature>
<gene>
    <name evidence="3" type="ORF">I313_02299</name>
</gene>
<dbReference type="Pfam" id="PF01585">
    <property type="entry name" value="G-patch"/>
    <property type="match status" value="1"/>
</dbReference>
<dbReference type="PROSITE" id="PS50174">
    <property type="entry name" value="G_PATCH"/>
    <property type="match status" value="1"/>
</dbReference>
<dbReference type="HOGENOM" id="CLU_660588_0_0_1"/>
<evidence type="ECO:0000313" key="4">
    <source>
        <dbReference type="Proteomes" id="UP000053392"/>
    </source>
</evidence>
<sequence>MSDSEDDFMSDKFLVDAPPPEPLNYSARRAKESLKSQRLGQAKNQSKLKDLEEQRRKEGLETSLFERFGNDRGNSKDKETAEEAGKGGNKAIEMMMKMGWKVGQGLGKKRSPSPPSRPASSSRGGIGSKRLRLDEGHESEDEENGQEHQGGLKEKRERERESTHPRTEPIRISLWTRRKGLSARSPSPPPLPLNTANRNPDALDSAKMEQLGRATAGFRDRQRVEWAEKERERKGKKARELLVEMDREKGVNLDLLSPSPSGSPASSPSPSLPKLSMYGKEENISAAEKLREQLRRDMLTDLDLGVGQSGGEGEEEEEGVVRFGVEDSRVERLRREREREGEGGEQGHKKEVDYKVVNWEEMVPGTKRVLSMDSTNFDMNISFAFGVRTSISRMKRWRGLEGVRERRKMITEYPDG</sequence>
<accession>A0A0D0T861</accession>
<dbReference type="EMBL" id="KN847899">
    <property type="protein sequence ID" value="KIR42132.1"/>
    <property type="molecule type" value="Genomic_DNA"/>
</dbReference>
<feature type="compositionally biased region" description="Basic and acidic residues" evidence="1">
    <location>
        <begin position="68"/>
        <end position="85"/>
    </location>
</feature>
<feature type="compositionally biased region" description="Basic and acidic residues" evidence="1">
    <location>
        <begin position="47"/>
        <end position="60"/>
    </location>
</feature>
<proteinExistence type="predicted"/>
<evidence type="ECO:0000259" key="2">
    <source>
        <dbReference type="PROSITE" id="PS50174"/>
    </source>
</evidence>
<organism evidence="3 4">
    <name type="scientific">Cryptococcus deuterogattii Ram5</name>
    <dbReference type="NCBI Taxonomy" id="1296110"/>
    <lineage>
        <taxon>Eukaryota</taxon>
        <taxon>Fungi</taxon>
        <taxon>Dikarya</taxon>
        <taxon>Basidiomycota</taxon>
        <taxon>Agaricomycotina</taxon>
        <taxon>Tremellomycetes</taxon>
        <taxon>Tremellales</taxon>
        <taxon>Cryptococcaceae</taxon>
        <taxon>Cryptococcus</taxon>
        <taxon>Cryptococcus gattii species complex</taxon>
    </lineage>
</organism>
<dbReference type="AlphaFoldDB" id="A0A0D0T861"/>
<reference evidence="3 4" key="1">
    <citation type="submission" date="2015-01" db="EMBL/GenBank/DDBJ databases">
        <title>The Genome Sequence of Cryptococcus gattii Ram5.</title>
        <authorList>
            <consortium name="The Broad Institute Genomics Platform"/>
            <person name="Cuomo C."/>
            <person name="Litvintseva A."/>
            <person name="Chen Y."/>
            <person name="Heitman J."/>
            <person name="Sun S."/>
            <person name="Springer D."/>
            <person name="Dromer F."/>
            <person name="Young S."/>
            <person name="Zeng Q."/>
            <person name="Gargeya S."/>
            <person name="Abouelleil A."/>
            <person name="Alvarado L."/>
            <person name="Chapman S.B."/>
            <person name="Gainer-Dewar J."/>
            <person name="Goldberg J."/>
            <person name="Griggs A."/>
            <person name="Gujja S."/>
            <person name="Hansen M."/>
            <person name="Howarth C."/>
            <person name="Imamovic A."/>
            <person name="Larimer J."/>
            <person name="Murphy C."/>
            <person name="Naylor J."/>
            <person name="Pearson M."/>
            <person name="Priest M."/>
            <person name="Roberts A."/>
            <person name="Saif S."/>
            <person name="Shea T."/>
            <person name="Sykes S."/>
            <person name="Wortman J."/>
            <person name="Nusbaum C."/>
            <person name="Birren B."/>
        </authorList>
    </citation>
    <scope>NUCLEOTIDE SEQUENCE [LARGE SCALE GENOMIC DNA]</scope>
    <source>
        <strain evidence="3 4">Ram5</strain>
    </source>
</reference>